<dbReference type="Proteomes" id="UP001627154">
    <property type="component" value="Unassembled WGS sequence"/>
</dbReference>
<dbReference type="Pfam" id="PF12796">
    <property type="entry name" value="Ank_2"/>
    <property type="match status" value="1"/>
</dbReference>
<feature type="repeat" description="ANK" evidence="3">
    <location>
        <begin position="403"/>
        <end position="435"/>
    </location>
</feature>
<dbReference type="SMART" id="SM00248">
    <property type="entry name" value="ANK"/>
    <property type="match status" value="5"/>
</dbReference>
<comment type="caution">
    <text evidence="5">The sequence shown here is derived from an EMBL/GenBank/DDBJ whole genome shotgun (WGS) entry which is preliminary data.</text>
</comment>
<name>A0ABD2VYW4_9HYME</name>
<dbReference type="Gene3D" id="1.25.40.20">
    <property type="entry name" value="Ankyrin repeat-containing domain"/>
    <property type="match status" value="3"/>
</dbReference>
<protein>
    <submittedName>
        <fullName evidence="5">Uncharacterized protein</fullName>
    </submittedName>
</protein>
<proteinExistence type="predicted"/>
<evidence type="ECO:0000256" key="4">
    <source>
        <dbReference type="SAM" id="MobiDB-lite"/>
    </source>
</evidence>
<feature type="repeat" description="ANK" evidence="3">
    <location>
        <begin position="208"/>
        <end position="240"/>
    </location>
</feature>
<evidence type="ECO:0000313" key="6">
    <source>
        <dbReference type="Proteomes" id="UP001627154"/>
    </source>
</evidence>
<dbReference type="SUPFAM" id="SSF48403">
    <property type="entry name" value="Ankyrin repeat"/>
    <property type="match status" value="1"/>
</dbReference>
<keyword evidence="2 3" id="KW-0040">ANK repeat</keyword>
<dbReference type="InterPro" id="IPR002110">
    <property type="entry name" value="Ankyrin_rpt"/>
</dbReference>
<reference evidence="5 6" key="1">
    <citation type="journal article" date="2024" name="bioRxiv">
        <title>A reference genome for Trichogramma kaykai: A tiny desert-dwelling parasitoid wasp with competing sex-ratio distorters.</title>
        <authorList>
            <person name="Culotta J."/>
            <person name="Lindsey A.R."/>
        </authorList>
    </citation>
    <scope>NUCLEOTIDE SEQUENCE [LARGE SCALE GENOMIC DNA]</scope>
    <source>
        <strain evidence="5 6">KSX58</strain>
    </source>
</reference>
<evidence type="ECO:0000256" key="2">
    <source>
        <dbReference type="ARBA" id="ARBA00023043"/>
    </source>
</evidence>
<dbReference type="PROSITE" id="PS50297">
    <property type="entry name" value="ANK_REP_REGION"/>
    <property type="match status" value="2"/>
</dbReference>
<feature type="region of interest" description="Disordered" evidence="4">
    <location>
        <begin position="336"/>
        <end position="373"/>
    </location>
</feature>
<dbReference type="Pfam" id="PF00023">
    <property type="entry name" value="Ank"/>
    <property type="match status" value="1"/>
</dbReference>
<evidence type="ECO:0000256" key="3">
    <source>
        <dbReference type="PROSITE-ProRule" id="PRU00023"/>
    </source>
</evidence>
<dbReference type="PANTHER" id="PTHR24173">
    <property type="entry name" value="ANKYRIN REPEAT CONTAINING"/>
    <property type="match status" value="1"/>
</dbReference>
<keyword evidence="1" id="KW-0677">Repeat</keyword>
<sequence length="445" mass="49106">MVHQTACAKIVDNDADESPRELANSQRMQPEEIESAENASNAVGDADITGIGGVHRPKQTGGAATRQQRSDTLPRIGNVVPELDLANAPDHQGRTPLYLAAQSRDLDNVRLLLGHGADPKIRTADGSSVLLGVFDESLLDSIQQKEGKDEACRRVLLELLDAGAPLDSVDSRGRNLLHLAAELKLEESLKLLLGRRGSELDLEAKDHEGRTALHVAAQTRNKNIVDLLLAEGASVESYTHEHKSVLHSLLDESIERPEEKEEVNGIFDELAERFAERQIPLTVLDKRRQSLLHLAAEHDCKDIFQKLLPEFADYSGITTWGCTAVHTLLCSIDENDGEGKRSKEELDQCSTTALDGDGDDDATPPAAAADEKKKVKIEPKSYDELLKDVFEKDERVAFVRDDEGRLPIHLAAKYRHPKTLELILKKYAKEQTTSNEQQPTSPSKQ</sequence>
<gene>
    <name evidence="5" type="ORF">TKK_018836</name>
</gene>
<keyword evidence="6" id="KW-1185">Reference proteome</keyword>
<organism evidence="5 6">
    <name type="scientific">Trichogramma kaykai</name>
    <dbReference type="NCBI Taxonomy" id="54128"/>
    <lineage>
        <taxon>Eukaryota</taxon>
        <taxon>Metazoa</taxon>
        <taxon>Ecdysozoa</taxon>
        <taxon>Arthropoda</taxon>
        <taxon>Hexapoda</taxon>
        <taxon>Insecta</taxon>
        <taxon>Pterygota</taxon>
        <taxon>Neoptera</taxon>
        <taxon>Endopterygota</taxon>
        <taxon>Hymenoptera</taxon>
        <taxon>Apocrita</taxon>
        <taxon>Proctotrupomorpha</taxon>
        <taxon>Chalcidoidea</taxon>
        <taxon>Trichogrammatidae</taxon>
        <taxon>Trichogramma</taxon>
    </lineage>
</organism>
<evidence type="ECO:0000313" key="5">
    <source>
        <dbReference type="EMBL" id="KAL3385804.1"/>
    </source>
</evidence>
<feature type="repeat" description="ANK" evidence="3">
    <location>
        <begin position="92"/>
        <end position="124"/>
    </location>
</feature>
<evidence type="ECO:0000256" key="1">
    <source>
        <dbReference type="ARBA" id="ARBA00022737"/>
    </source>
</evidence>
<dbReference type="PANTHER" id="PTHR24173:SF74">
    <property type="entry name" value="ANKYRIN REPEAT DOMAIN-CONTAINING PROTEIN 16"/>
    <property type="match status" value="1"/>
</dbReference>
<feature type="compositionally biased region" description="Basic and acidic residues" evidence="4">
    <location>
        <begin position="337"/>
        <end position="346"/>
    </location>
</feature>
<feature type="region of interest" description="Disordered" evidence="4">
    <location>
        <begin position="9"/>
        <end position="74"/>
    </location>
</feature>
<dbReference type="AlphaFoldDB" id="A0ABD2VYW4"/>
<dbReference type="EMBL" id="JBJJXI010000153">
    <property type="protein sequence ID" value="KAL3385804.1"/>
    <property type="molecule type" value="Genomic_DNA"/>
</dbReference>
<accession>A0ABD2VYW4</accession>
<dbReference type="InterPro" id="IPR036770">
    <property type="entry name" value="Ankyrin_rpt-contain_sf"/>
</dbReference>
<dbReference type="PROSITE" id="PS50088">
    <property type="entry name" value="ANK_REPEAT"/>
    <property type="match status" value="3"/>
</dbReference>